<evidence type="ECO:0000313" key="2">
    <source>
        <dbReference type="EMBL" id="MFC6768990.1"/>
    </source>
</evidence>
<name>A0ABD5SUY6_9EURY</name>
<gene>
    <name evidence="2" type="ORF">ACFQE6_29445</name>
</gene>
<dbReference type="EMBL" id="JBHSWV010000653">
    <property type="protein sequence ID" value="MFC6768990.1"/>
    <property type="molecule type" value="Genomic_DNA"/>
</dbReference>
<organism evidence="2 3">
    <name type="scientific">Natrinema soli</name>
    <dbReference type="NCBI Taxonomy" id="1930624"/>
    <lineage>
        <taxon>Archaea</taxon>
        <taxon>Methanobacteriati</taxon>
        <taxon>Methanobacteriota</taxon>
        <taxon>Stenosarchaea group</taxon>
        <taxon>Halobacteria</taxon>
        <taxon>Halobacteriales</taxon>
        <taxon>Natrialbaceae</taxon>
        <taxon>Natrinema</taxon>
    </lineage>
</organism>
<comment type="caution">
    <text evidence="2">The sequence shown here is derived from an EMBL/GenBank/DDBJ whole genome shotgun (WGS) entry which is preliminary data.</text>
</comment>
<evidence type="ECO:0000256" key="1">
    <source>
        <dbReference type="SAM" id="MobiDB-lite"/>
    </source>
</evidence>
<dbReference type="RefSeq" id="WP_273741712.1">
    <property type="nucleotide sequence ID" value="NZ_JAQIVI010000653.1"/>
</dbReference>
<proteinExistence type="predicted"/>
<protein>
    <recommendedName>
        <fullName evidence="4">Tat pathway signal sequence domain protein</fullName>
    </recommendedName>
</protein>
<accession>A0ABD5SUY6</accession>
<evidence type="ECO:0008006" key="4">
    <source>
        <dbReference type="Google" id="ProtNLM"/>
    </source>
</evidence>
<sequence>MNRPRSRRALLASVVTTAAVATGGFEHVSNTANRPPLESGSVPADWYDCRSVTRPEPRLSTDDNALEFRTYPSLPSGSGSKEAGDSSDRSPPPSLVDSAAEYVTEFERAYRQNAFIVQFGNETRTFDLRRSDHRTAAIGSSTNADAVMVAIRYDLTLGTQQSAVDPRDEWDVRVTYYIDENFVLRARYDGVAEDLSLEPDPRRQGELVACLS</sequence>
<evidence type="ECO:0000313" key="3">
    <source>
        <dbReference type="Proteomes" id="UP001596383"/>
    </source>
</evidence>
<feature type="region of interest" description="Disordered" evidence="1">
    <location>
        <begin position="53"/>
        <end position="96"/>
    </location>
</feature>
<reference evidence="2 3" key="1">
    <citation type="journal article" date="2019" name="Int. J. Syst. Evol. Microbiol.">
        <title>The Global Catalogue of Microorganisms (GCM) 10K type strain sequencing project: providing services to taxonomists for standard genome sequencing and annotation.</title>
        <authorList>
            <consortium name="The Broad Institute Genomics Platform"/>
            <consortium name="The Broad Institute Genome Sequencing Center for Infectious Disease"/>
            <person name="Wu L."/>
            <person name="Ma J."/>
        </authorList>
    </citation>
    <scope>NUCLEOTIDE SEQUENCE [LARGE SCALE GENOMIC DNA]</scope>
    <source>
        <strain evidence="2 3">LMG 29247</strain>
    </source>
</reference>
<keyword evidence="3" id="KW-1185">Reference proteome</keyword>
<dbReference type="Proteomes" id="UP001596383">
    <property type="component" value="Unassembled WGS sequence"/>
</dbReference>
<dbReference type="AlphaFoldDB" id="A0ABD5SUY6"/>